<dbReference type="Gene3D" id="1.10.10.10">
    <property type="entry name" value="Winged helix-like DNA-binding domain superfamily/Winged helix DNA-binding domain"/>
    <property type="match status" value="1"/>
</dbReference>
<dbReference type="SMART" id="SM00895">
    <property type="entry name" value="FCD"/>
    <property type="match status" value="1"/>
</dbReference>
<dbReference type="SMART" id="SM00345">
    <property type="entry name" value="HTH_GNTR"/>
    <property type="match status" value="1"/>
</dbReference>
<reference evidence="5 6" key="1">
    <citation type="submission" date="2018-06" db="EMBL/GenBank/DDBJ databases">
        <title>Genomic Encyclopedia of Type Strains, Phase IV (KMG-IV): sequencing the most valuable type-strain genomes for metagenomic binning, comparative biology and taxonomic classification.</title>
        <authorList>
            <person name="Goeker M."/>
        </authorList>
    </citation>
    <scope>NUCLEOTIDE SEQUENCE [LARGE SCALE GENOMIC DNA]</scope>
    <source>
        <strain evidence="5 6">DSM 26720</strain>
    </source>
</reference>
<dbReference type="InterPro" id="IPR011711">
    <property type="entry name" value="GntR_C"/>
</dbReference>
<dbReference type="GO" id="GO:0003700">
    <property type="term" value="F:DNA-binding transcription factor activity"/>
    <property type="evidence" value="ECO:0007669"/>
    <property type="project" value="InterPro"/>
</dbReference>
<dbReference type="EMBL" id="QLMK01000004">
    <property type="protein sequence ID" value="RAK30059.1"/>
    <property type="molecule type" value="Genomic_DNA"/>
</dbReference>
<evidence type="ECO:0000256" key="1">
    <source>
        <dbReference type="ARBA" id="ARBA00023015"/>
    </source>
</evidence>
<gene>
    <name evidence="5" type="ORF">C7374_104119</name>
</gene>
<keyword evidence="3" id="KW-0804">Transcription</keyword>
<dbReference type="AlphaFoldDB" id="A0A364JW44"/>
<evidence type="ECO:0000313" key="6">
    <source>
        <dbReference type="Proteomes" id="UP000249453"/>
    </source>
</evidence>
<dbReference type="Gene3D" id="1.20.120.530">
    <property type="entry name" value="GntR ligand-binding domain-like"/>
    <property type="match status" value="1"/>
</dbReference>
<dbReference type="PROSITE" id="PS50949">
    <property type="entry name" value="HTH_GNTR"/>
    <property type="match status" value="1"/>
</dbReference>
<dbReference type="RefSeq" id="WP_111575072.1">
    <property type="nucleotide sequence ID" value="NZ_JBHEEY010000005.1"/>
</dbReference>
<dbReference type="Proteomes" id="UP000249453">
    <property type="component" value="Unassembled WGS sequence"/>
</dbReference>
<keyword evidence="2" id="KW-0238">DNA-binding</keyword>
<protein>
    <submittedName>
        <fullName evidence="5">GntR family transcriptional regulator</fullName>
    </submittedName>
</protein>
<keyword evidence="6" id="KW-1185">Reference proteome</keyword>
<dbReference type="InterPro" id="IPR036388">
    <property type="entry name" value="WH-like_DNA-bd_sf"/>
</dbReference>
<dbReference type="SUPFAM" id="SSF46785">
    <property type="entry name" value="Winged helix' DNA-binding domain"/>
    <property type="match status" value="1"/>
</dbReference>
<evidence type="ECO:0000313" key="5">
    <source>
        <dbReference type="EMBL" id="RAK30059.1"/>
    </source>
</evidence>
<dbReference type="PANTHER" id="PTHR43537">
    <property type="entry name" value="TRANSCRIPTIONAL REGULATOR, GNTR FAMILY"/>
    <property type="match status" value="1"/>
</dbReference>
<evidence type="ECO:0000256" key="3">
    <source>
        <dbReference type="ARBA" id="ARBA00023163"/>
    </source>
</evidence>
<dbReference type="PANTHER" id="PTHR43537:SF45">
    <property type="entry name" value="GNTR FAMILY REGULATORY PROTEIN"/>
    <property type="match status" value="1"/>
</dbReference>
<evidence type="ECO:0000256" key="2">
    <source>
        <dbReference type="ARBA" id="ARBA00023125"/>
    </source>
</evidence>
<dbReference type="InterPro" id="IPR008920">
    <property type="entry name" value="TF_FadR/GntR_C"/>
</dbReference>
<proteinExistence type="predicted"/>
<dbReference type="GO" id="GO:0003677">
    <property type="term" value="F:DNA binding"/>
    <property type="evidence" value="ECO:0007669"/>
    <property type="project" value="UniProtKB-KW"/>
</dbReference>
<accession>A0A364JW44</accession>
<name>A0A364JW44_9HYPH</name>
<dbReference type="Pfam" id="PF07729">
    <property type="entry name" value="FCD"/>
    <property type="match status" value="1"/>
</dbReference>
<organism evidence="5 6">
    <name type="scientific">Falsochrobactrum ovis</name>
    <dbReference type="NCBI Taxonomy" id="1293442"/>
    <lineage>
        <taxon>Bacteria</taxon>
        <taxon>Pseudomonadati</taxon>
        <taxon>Pseudomonadota</taxon>
        <taxon>Alphaproteobacteria</taxon>
        <taxon>Hyphomicrobiales</taxon>
        <taxon>Brucellaceae</taxon>
        <taxon>Falsochrobactrum</taxon>
    </lineage>
</organism>
<sequence>MTKAEAERLLKENDKGAVLSQSERAYRTLERLIVTMELKPGSIANERDLVDITQMGRTPVREAIQRLAWEGLLEVRPRAGITVASIYPPDFKKVLDARLGVEQVLARDAARFASISEIERLNRSLALMRQAAEEQDAIRLLDADKLFDSVLAEASCNPYASRLAAPLQTHSRRFWYELHTADSVMSSANAHASLIEAIISRDPHKAADMASSLIDHLRTLIR</sequence>
<feature type="domain" description="HTH gntR-type" evidence="4">
    <location>
        <begin position="19"/>
        <end position="86"/>
    </location>
</feature>
<dbReference type="InterPro" id="IPR036390">
    <property type="entry name" value="WH_DNA-bd_sf"/>
</dbReference>
<dbReference type="InterPro" id="IPR000524">
    <property type="entry name" value="Tscrpt_reg_HTH_GntR"/>
</dbReference>
<comment type="caution">
    <text evidence="5">The sequence shown here is derived from an EMBL/GenBank/DDBJ whole genome shotgun (WGS) entry which is preliminary data.</text>
</comment>
<dbReference type="CDD" id="cd07377">
    <property type="entry name" value="WHTH_GntR"/>
    <property type="match status" value="1"/>
</dbReference>
<dbReference type="Pfam" id="PF00392">
    <property type="entry name" value="GntR"/>
    <property type="match status" value="1"/>
</dbReference>
<evidence type="ECO:0000259" key="4">
    <source>
        <dbReference type="PROSITE" id="PS50949"/>
    </source>
</evidence>
<keyword evidence="1" id="KW-0805">Transcription regulation</keyword>
<dbReference type="SUPFAM" id="SSF48008">
    <property type="entry name" value="GntR ligand-binding domain-like"/>
    <property type="match status" value="1"/>
</dbReference>
<dbReference type="OrthoDB" id="9806293at2"/>